<dbReference type="PANTHER" id="PTHR45947">
    <property type="entry name" value="SULFOQUINOVOSYL TRANSFERASE SQD2"/>
    <property type="match status" value="1"/>
</dbReference>
<proteinExistence type="predicted"/>
<comment type="caution">
    <text evidence="3">The sequence shown here is derived from an EMBL/GenBank/DDBJ whole genome shotgun (WGS) entry which is preliminary data.</text>
</comment>
<dbReference type="Gene3D" id="3.40.50.2000">
    <property type="entry name" value="Glycogen Phosphorylase B"/>
    <property type="match status" value="2"/>
</dbReference>
<protein>
    <submittedName>
        <fullName evidence="3">Glycosyltransferase family 4 protein</fullName>
    </submittedName>
</protein>
<dbReference type="Pfam" id="PF00534">
    <property type="entry name" value="Glycos_transf_1"/>
    <property type="match status" value="1"/>
</dbReference>
<evidence type="ECO:0000259" key="2">
    <source>
        <dbReference type="Pfam" id="PF13439"/>
    </source>
</evidence>
<dbReference type="InterPro" id="IPR050194">
    <property type="entry name" value="Glycosyltransferase_grp1"/>
</dbReference>
<dbReference type="CDD" id="cd03801">
    <property type="entry name" value="GT4_PimA-like"/>
    <property type="match status" value="1"/>
</dbReference>
<accession>A0ABT3P3B7</accession>
<evidence type="ECO:0000259" key="1">
    <source>
        <dbReference type="Pfam" id="PF00534"/>
    </source>
</evidence>
<name>A0ABT3P3B7_9ALTE</name>
<keyword evidence="4" id="KW-1185">Reference proteome</keyword>
<evidence type="ECO:0000313" key="4">
    <source>
        <dbReference type="Proteomes" id="UP001142810"/>
    </source>
</evidence>
<dbReference type="RefSeq" id="WP_265615957.1">
    <property type="nucleotide sequence ID" value="NZ_JAPFRD010000002.1"/>
</dbReference>
<organism evidence="3 4">
    <name type="scientific">Alteromonas aquimaris</name>
    <dbReference type="NCBI Taxonomy" id="2998417"/>
    <lineage>
        <taxon>Bacteria</taxon>
        <taxon>Pseudomonadati</taxon>
        <taxon>Pseudomonadota</taxon>
        <taxon>Gammaproteobacteria</taxon>
        <taxon>Alteromonadales</taxon>
        <taxon>Alteromonadaceae</taxon>
        <taxon>Alteromonas/Salinimonas group</taxon>
        <taxon>Alteromonas</taxon>
    </lineage>
</organism>
<dbReference type="EMBL" id="JAPFRD010000002">
    <property type="protein sequence ID" value="MCW8107259.1"/>
    <property type="molecule type" value="Genomic_DNA"/>
</dbReference>
<dbReference type="SUPFAM" id="SSF53756">
    <property type="entry name" value="UDP-Glycosyltransferase/glycogen phosphorylase"/>
    <property type="match status" value="1"/>
</dbReference>
<feature type="domain" description="Glycosyl transferase family 1" evidence="1">
    <location>
        <begin position="228"/>
        <end position="393"/>
    </location>
</feature>
<gene>
    <name evidence="3" type="ORF">OPS25_01910</name>
</gene>
<dbReference type="InterPro" id="IPR028098">
    <property type="entry name" value="Glyco_trans_4-like_N"/>
</dbReference>
<dbReference type="Proteomes" id="UP001142810">
    <property type="component" value="Unassembled WGS sequence"/>
</dbReference>
<evidence type="ECO:0000313" key="3">
    <source>
        <dbReference type="EMBL" id="MCW8107259.1"/>
    </source>
</evidence>
<dbReference type="Pfam" id="PF13439">
    <property type="entry name" value="Glyco_transf_4"/>
    <property type="match status" value="1"/>
</dbReference>
<feature type="domain" description="Glycosyltransferase subfamily 4-like N-terminal" evidence="2">
    <location>
        <begin position="125"/>
        <end position="217"/>
    </location>
</feature>
<dbReference type="InterPro" id="IPR001296">
    <property type="entry name" value="Glyco_trans_1"/>
</dbReference>
<reference evidence="3" key="1">
    <citation type="submission" date="2022-11" db="EMBL/GenBank/DDBJ databases">
        <title>Alteromonas sp. nov., isolated from sea water of the Qingdao.</title>
        <authorList>
            <person name="Wang Q."/>
        </authorList>
    </citation>
    <scope>NUCLEOTIDE SEQUENCE</scope>
    <source>
        <strain evidence="3">ASW11-7</strain>
    </source>
</reference>
<dbReference type="PANTHER" id="PTHR45947:SF3">
    <property type="entry name" value="SULFOQUINOVOSYL TRANSFERASE SQD2"/>
    <property type="match status" value="1"/>
</dbReference>
<sequence>MLSYFTPFIPAGPDGFNVLTIAGAFPTPIQPWLVNHLVEICRHGGDNRIISRREELEYISSAVLENELHKKYWSLPKEKSKLIPLFFSSMRDANIRKRTLEILQRYDSCDRKLKHKLVDMLIAPVLSLQPDIIHSHSEPLGTRLFPLIKANGAPFVQTFHGLTPIGVPTISREQRGIYSRAAKAIFVNTDFARRQYEAIGGESDNFIIVPQGIDLERWQYSPSAPPENAPLNLLTVGRLDHEKGHIYVLNAVANLLKKGFDVHYHIVGRGPNREYLQNKAKELGIANHVTMYGVLIDEQLTEIYRKSHIFILPSLRSPDGLWEETQGVVLQEAQATGLHVIACDSGGISECLDKGKYGFLVQDRNSQAIAQSVEKILANKSSWRQRQDAARKWVETQYSLTAIGRKMNNFYRQVRE</sequence>